<dbReference type="AlphaFoldDB" id="A0A562K6F8"/>
<feature type="transmembrane region" description="Helical" evidence="1">
    <location>
        <begin position="12"/>
        <end position="33"/>
    </location>
</feature>
<gene>
    <name evidence="2" type="ORF">IQ19_00447</name>
</gene>
<proteinExistence type="predicted"/>
<evidence type="ECO:0000256" key="1">
    <source>
        <dbReference type="SAM" id="Phobius"/>
    </source>
</evidence>
<organism evidence="2 3">
    <name type="scientific">Cytobacillus oceanisediminis</name>
    <dbReference type="NCBI Taxonomy" id="665099"/>
    <lineage>
        <taxon>Bacteria</taxon>
        <taxon>Bacillati</taxon>
        <taxon>Bacillota</taxon>
        <taxon>Bacilli</taxon>
        <taxon>Bacillales</taxon>
        <taxon>Bacillaceae</taxon>
        <taxon>Cytobacillus</taxon>
    </lineage>
</organism>
<dbReference type="Proteomes" id="UP000318667">
    <property type="component" value="Unassembled WGS sequence"/>
</dbReference>
<keyword evidence="3" id="KW-1185">Reference proteome</keyword>
<protein>
    <submittedName>
        <fullName evidence="2">Uncharacterized protein</fullName>
    </submittedName>
</protein>
<keyword evidence="1" id="KW-0812">Transmembrane</keyword>
<evidence type="ECO:0000313" key="3">
    <source>
        <dbReference type="Proteomes" id="UP000318667"/>
    </source>
</evidence>
<sequence length="104" mass="11662">MKKVATNIVSCTSNFIIYWALLVILPMLLYEIFMDVDEYIDKHHVDPAMPVMMIMGLGVGPIAAAWLSAVTVKRVNKLNRQKKFLILSVQSLLAISVIIFILNG</sequence>
<name>A0A562K6F8_9BACI</name>
<keyword evidence="1" id="KW-1133">Transmembrane helix</keyword>
<dbReference type="EMBL" id="VLKI01000001">
    <property type="protein sequence ID" value="TWH90997.1"/>
    <property type="molecule type" value="Genomic_DNA"/>
</dbReference>
<accession>A0A562K6F8</accession>
<reference evidence="2 3" key="1">
    <citation type="journal article" date="2015" name="Stand. Genomic Sci.">
        <title>Genomic Encyclopedia of Bacterial and Archaeal Type Strains, Phase III: the genomes of soil and plant-associated and newly described type strains.</title>
        <authorList>
            <person name="Whitman W.B."/>
            <person name="Woyke T."/>
            <person name="Klenk H.P."/>
            <person name="Zhou Y."/>
            <person name="Lilburn T.G."/>
            <person name="Beck B.J."/>
            <person name="De Vos P."/>
            <person name="Vandamme P."/>
            <person name="Eisen J.A."/>
            <person name="Garrity G."/>
            <person name="Hugenholtz P."/>
            <person name="Kyrpides N.C."/>
        </authorList>
    </citation>
    <scope>NUCLEOTIDE SEQUENCE [LARGE SCALE GENOMIC DNA]</scope>
    <source>
        <strain evidence="2 3">CGMCC 1.10115</strain>
    </source>
</reference>
<keyword evidence="1" id="KW-0472">Membrane</keyword>
<comment type="caution">
    <text evidence="2">The sequence shown here is derived from an EMBL/GenBank/DDBJ whole genome shotgun (WGS) entry which is preliminary data.</text>
</comment>
<evidence type="ECO:0000313" key="2">
    <source>
        <dbReference type="EMBL" id="TWH90997.1"/>
    </source>
</evidence>
<dbReference type="GeneID" id="65401735"/>
<dbReference type="RefSeq" id="WP_144539444.1">
    <property type="nucleotide sequence ID" value="NZ_CBCSDC010000043.1"/>
</dbReference>
<feature type="transmembrane region" description="Helical" evidence="1">
    <location>
        <begin position="53"/>
        <end position="72"/>
    </location>
</feature>
<feature type="transmembrane region" description="Helical" evidence="1">
    <location>
        <begin position="84"/>
        <end position="102"/>
    </location>
</feature>